<dbReference type="STRING" id="207949.RED65_07274"/>
<dbReference type="HOGENOM" id="CLU_077139_1_0_6"/>
<protein>
    <recommendedName>
        <fullName evidence="3">DUF3047 domain-containing protein</fullName>
    </recommendedName>
</protein>
<reference evidence="1 2" key="1">
    <citation type="submission" date="2006-03" db="EMBL/GenBank/DDBJ databases">
        <authorList>
            <person name="Pinhassi J."/>
            <person name="Pedros-Alio C."/>
            <person name="Ferriera S."/>
            <person name="Johnson J."/>
            <person name="Kravitz S."/>
            <person name="Halpern A."/>
            <person name="Remington K."/>
            <person name="Beeson K."/>
            <person name="Tran B."/>
            <person name="Rogers Y.-H."/>
            <person name="Friedman R."/>
            <person name="Venter J.C."/>
        </authorList>
    </citation>
    <scope>NUCLEOTIDE SEQUENCE [LARGE SCALE GENOMIC DNA]</scope>
    <source>
        <strain evidence="1 2">RED65</strain>
    </source>
</reference>
<dbReference type="RefSeq" id="WP_007016679.1">
    <property type="nucleotide sequence ID" value="NZ_AAQH01000021.1"/>
</dbReference>
<name>Q1MZ18_9GAMM</name>
<sequence>MKPSITLLFVCATLIQAMQSHSDPILIEGNLSNWQNIKFVGETQYRQIMDIEQGVVIRAESLASASALEYSDSINLNKTPVLRWQWTVDKVPYRTRVDESGLATHERNQNETKPDGDDFALRVIVGIDPVFGDPKQLHYVWSSREPIGSHWQLDKNNQVLVVSGEDQQPMEWQTLQRHVQKDWQQVFDESIEELDFIRLQTDSDHIQGHAIGYYGDMETLAIK</sequence>
<evidence type="ECO:0000313" key="1">
    <source>
        <dbReference type="EMBL" id="EAT11210.1"/>
    </source>
</evidence>
<keyword evidence="2" id="KW-1185">Reference proteome</keyword>
<accession>Q1MZ18</accession>
<evidence type="ECO:0000313" key="2">
    <source>
        <dbReference type="Proteomes" id="UP000004263"/>
    </source>
</evidence>
<evidence type="ECO:0008006" key="3">
    <source>
        <dbReference type="Google" id="ProtNLM"/>
    </source>
</evidence>
<comment type="caution">
    <text evidence="1">The sequence shown here is derived from an EMBL/GenBank/DDBJ whole genome shotgun (WGS) entry which is preliminary data.</text>
</comment>
<dbReference type="AlphaFoldDB" id="Q1MZ18"/>
<organism evidence="1 2">
    <name type="scientific">Bermanella marisrubri</name>
    <dbReference type="NCBI Taxonomy" id="207949"/>
    <lineage>
        <taxon>Bacteria</taxon>
        <taxon>Pseudomonadati</taxon>
        <taxon>Pseudomonadota</taxon>
        <taxon>Gammaproteobacteria</taxon>
        <taxon>Oceanospirillales</taxon>
        <taxon>Oceanospirillaceae</taxon>
        <taxon>Bermanella</taxon>
    </lineage>
</organism>
<gene>
    <name evidence="1" type="ORF">RED65_07274</name>
</gene>
<dbReference type="OrthoDB" id="9775969at2"/>
<proteinExistence type="predicted"/>
<dbReference type="EMBL" id="AAQH01000021">
    <property type="protein sequence ID" value="EAT11210.1"/>
    <property type="molecule type" value="Genomic_DNA"/>
</dbReference>
<dbReference type="InterPro" id="IPR021409">
    <property type="entry name" value="DUF3047"/>
</dbReference>
<dbReference type="Proteomes" id="UP000004263">
    <property type="component" value="Unassembled WGS sequence"/>
</dbReference>
<dbReference type="Pfam" id="PF11249">
    <property type="entry name" value="DUF3047"/>
    <property type="match status" value="1"/>
</dbReference>